<accession>H2C373</accession>
<gene>
    <name evidence="2" type="ORF">MetMK1DRAFT_00011970</name>
</gene>
<dbReference type="Proteomes" id="UP000003980">
    <property type="component" value="Unassembled WGS sequence"/>
</dbReference>
<dbReference type="EMBL" id="JH597761">
    <property type="protein sequence ID" value="EHP70694.1"/>
    <property type="molecule type" value="Genomic_DNA"/>
</dbReference>
<name>H2C373_9CREN</name>
<dbReference type="Pfam" id="PF19025">
    <property type="entry name" value="DUF5751"/>
    <property type="match status" value="1"/>
</dbReference>
<reference evidence="2 3" key="1">
    <citation type="submission" date="2012-01" db="EMBL/GenBank/DDBJ databases">
        <title>Improved High-Quality Draft sequence of Metallosphaera yellowstonensis MK1.</title>
        <authorList>
            <consortium name="US DOE Joint Genome Institute"/>
            <person name="Lucas S."/>
            <person name="Han J."/>
            <person name="Cheng J.-F."/>
            <person name="Goodwin L."/>
            <person name="Pitluck S."/>
            <person name="Peters L."/>
            <person name="Teshima H."/>
            <person name="Detter J.C."/>
            <person name="Han C."/>
            <person name="Tapia R."/>
            <person name="Land M."/>
            <person name="Hauser L."/>
            <person name="Kyrpides N."/>
            <person name="Kozubal M."/>
            <person name="Macur R.E."/>
            <person name="Jay Z."/>
            <person name="Inskeep W."/>
            <person name="Woyke T."/>
        </authorList>
    </citation>
    <scope>NUCLEOTIDE SEQUENCE [LARGE SCALE GENOMIC DNA]</scope>
    <source>
        <strain evidence="2 3">MK1</strain>
    </source>
</reference>
<organism evidence="2 3">
    <name type="scientific">Metallosphaera yellowstonensis MK1</name>
    <dbReference type="NCBI Taxonomy" id="671065"/>
    <lineage>
        <taxon>Archaea</taxon>
        <taxon>Thermoproteota</taxon>
        <taxon>Thermoprotei</taxon>
        <taxon>Sulfolobales</taxon>
        <taxon>Sulfolobaceae</taxon>
        <taxon>Metallosphaera</taxon>
    </lineage>
</organism>
<dbReference type="HOGENOM" id="CLU_1987615_0_0_2"/>
<dbReference type="STRING" id="671065.MetMK1DRAFT_00011970"/>
<keyword evidence="3" id="KW-1185">Reference proteome</keyword>
<dbReference type="RefSeq" id="WP_009071482.1">
    <property type="nucleotide sequence ID" value="NZ_JH597761.1"/>
</dbReference>
<evidence type="ECO:0000313" key="2">
    <source>
        <dbReference type="EMBL" id="EHP70694.1"/>
    </source>
</evidence>
<feature type="domain" description="DUF5751" evidence="1">
    <location>
        <begin position="10"/>
        <end position="125"/>
    </location>
</feature>
<dbReference type="InterPro" id="IPR043963">
    <property type="entry name" value="DUF5751"/>
</dbReference>
<sequence>MDHLAKRLLVLVYVNEEELTETLRRVLRDARTSGFRKVIVNVLSQLPHWQVLANSREAILDNIELGLEIYTVNPEEVASFLERKKYYEADGLSLYCDEGHKYQLNKIIGTLPDSVKVNIVKNSCK</sequence>
<dbReference type="eggNOG" id="arCOG05958">
    <property type="taxonomic scope" value="Archaea"/>
</dbReference>
<dbReference type="Gene3D" id="3.40.50.11100">
    <property type="match status" value="1"/>
</dbReference>
<proteinExistence type="predicted"/>
<protein>
    <recommendedName>
        <fullName evidence="1">DUF5751 domain-containing protein</fullName>
    </recommendedName>
</protein>
<dbReference type="OrthoDB" id="38717at2157"/>
<dbReference type="AlphaFoldDB" id="H2C373"/>
<evidence type="ECO:0000259" key="1">
    <source>
        <dbReference type="Pfam" id="PF19025"/>
    </source>
</evidence>
<evidence type="ECO:0000313" key="3">
    <source>
        <dbReference type="Proteomes" id="UP000003980"/>
    </source>
</evidence>